<dbReference type="Pfam" id="PF00970">
    <property type="entry name" value="FAD_binding_6"/>
    <property type="match status" value="1"/>
</dbReference>
<evidence type="ECO:0000313" key="3">
    <source>
        <dbReference type="Proteomes" id="UP001501207"/>
    </source>
</evidence>
<dbReference type="InterPro" id="IPR017927">
    <property type="entry name" value="FAD-bd_FR_type"/>
</dbReference>
<dbReference type="EMBL" id="BAABFN010000022">
    <property type="protein sequence ID" value="GAA4319723.1"/>
    <property type="molecule type" value="Genomic_DNA"/>
</dbReference>
<dbReference type="InterPro" id="IPR039261">
    <property type="entry name" value="FNR_nucleotide-bd"/>
</dbReference>
<reference evidence="3" key="1">
    <citation type="journal article" date="2019" name="Int. J. Syst. Evol. Microbiol.">
        <title>The Global Catalogue of Microorganisms (GCM) 10K type strain sequencing project: providing services to taxonomists for standard genome sequencing and annotation.</title>
        <authorList>
            <consortium name="The Broad Institute Genomics Platform"/>
            <consortium name="The Broad Institute Genome Sequencing Center for Infectious Disease"/>
            <person name="Wu L."/>
            <person name="Ma J."/>
        </authorList>
    </citation>
    <scope>NUCLEOTIDE SEQUENCE [LARGE SCALE GENOMIC DNA]</scope>
    <source>
        <strain evidence="3">JCM 17664</strain>
    </source>
</reference>
<dbReference type="Pfam" id="PF00175">
    <property type="entry name" value="NAD_binding_1"/>
    <property type="match status" value="1"/>
</dbReference>
<dbReference type="Proteomes" id="UP001501207">
    <property type="component" value="Unassembled WGS sequence"/>
</dbReference>
<gene>
    <name evidence="2" type="ORF">GCM10023143_33350</name>
</gene>
<sequence length="231" mass="26316">MLTYPKSQFMEEHLVRILSVAPVTHNVRCFKVEKPEGYRFIPGQATEVSIPKSGWREERRPFTFTSLNEWDHLEFTIKIYDDHGGVTQQLGKLESGDELLLHDVWGAIQYKGEGTFIAGGAGVTPFIAIFRQLQRDEKLGNNRLLFSNRTASDIILRDEFERMLGPAFVNTLTSEKADGMDNRRIDETYLRENIASFDQPFYVCGPDQMVEDVKQALHRLGAGADMVTVEL</sequence>
<evidence type="ECO:0000259" key="1">
    <source>
        <dbReference type="PROSITE" id="PS51384"/>
    </source>
</evidence>
<dbReference type="PRINTS" id="PR00410">
    <property type="entry name" value="PHEHYDRXLASE"/>
</dbReference>
<proteinExistence type="predicted"/>
<dbReference type="InterPro" id="IPR008333">
    <property type="entry name" value="Cbr1-like_FAD-bd_dom"/>
</dbReference>
<dbReference type="InterPro" id="IPR017938">
    <property type="entry name" value="Riboflavin_synthase-like_b-brl"/>
</dbReference>
<protein>
    <submittedName>
        <fullName evidence="2">Ferredoxin reductase</fullName>
    </submittedName>
</protein>
<dbReference type="PANTHER" id="PTHR47354:SF5">
    <property type="entry name" value="PROTEIN RFBI"/>
    <property type="match status" value="1"/>
</dbReference>
<evidence type="ECO:0000313" key="2">
    <source>
        <dbReference type="EMBL" id="GAA4319723.1"/>
    </source>
</evidence>
<comment type="caution">
    <text evidence="2">The sequence shown here is derived from an EMBL/GenBank/DDBJ whole genome shotgun (WGS) entry which is preliminary data.</text>
</comment>
<keyword evidence="3" id="KW-1185">Reference proteome</keyword>
<dbReference type="CDD" id="cd06196">
    <property type="entry name" value="FNR_like_1"/>
    <property type="match status" value="1"/>
</dbReference>
<organism evidence="2 3">
    <name type="scientific">Compostibacter hankyongensis</name>
    <dbReference type="NCBI Taxonomy" id="1007089"/>
    <lineage>
        <taxon>Bacteria</taxon>
        <taxon>Pseudomonadati</taxon>
        <taxon>Bacteroidota</taxon>
        <taxon>Chitinophagia</taxon>
        <taxon>Chitinophagales</taxon>
        <taxon>Chitinophagaceae</taxon>
        <taxon>Compostibacter</taxon>
    </lineage>
</organism>
<dbReference type="InterPro" id="IPR001433">
    <property type="entry name" value="OxRdtase_FAD/NAD-bd"/>
</dbReference>
<feature type="domain" description="FAD-binding FR-type" evidence="1">
    <location>
        <begin position="10"/>
        <end position="111"/>
    </location>
</feature>
<dbReference type="SUPFAM" id="SSF52343">
    <property type="entry name" value="Ferredoxin reductase-like, C-terminal NADP-linked domain"/>
    <property type="match status" value="1"/>
</dbReference>
<name>A0ABP8G8U4_9BACT</name>
<dbReference type="Gene3D" id="3.40.50.80">
    <property type="entry name" value="Nucleotide-binding domain of ferredoxin-NADP reductase (FNR) module"/>
    <property type="match status" value="1"/>
</dbReference>
<dbReference type="SUPFAM" id="SSF63380">
    <property type="entry name" value="Riboflavin synthase domain-like"/>
    <property type="match status" value="1"/>
</dbReference>
<dbReference type="PANTHER" id="PTHR47354">
    <property type="entry name" value="NADH OXIDOREDUCTASE HCR"/>
    <property type="match status" value="1"/>
</dbReference>
<accession>A0ABP8G8U4</accession>
<dbReference type="InterPro" id="IPR050415">
    <property type="entry name" value="MRET"/>
</dbReference>
<dbReference type="Gene3D" id="2.40.30.10">
    <property type="entry name" value="Translation factors"/>
    <property type="match status" value="1"/>
</dbReference>
<dbReference type="PROSITE" id="PS51384">
    <property type="entry name" value="FAD_FR"/>
    <property type="match status" value="1"/>
</dbReference>